<evidence type="ECO:0000313" key="2">
    <source>
        <dbReference type="Proteomes" id="UP000186019"/>
    </source>
</evidence>
<keyword evidence="2" id="KW-1185">Reference proteome</keyword>
<reference evidence="2" key="1">
    <citation type="submission" date="2017-01" db="EMBL/GenBank/DDBJ databases">
        <authorList>
            <person name="Varghese N."/>
            <person name="Submissions S."/>
        </authorList>
    </citation>
    <scope>NUCLEOTIDE SEQUENCE [LARGE SCALE GENOMIC DNA]</scope>
    <source>
        <strain evidence="2">DSM 29590</strain>
    </source>
</reference>
<sequence length="343" mass="38460">MAVLPNSGRARLDCSAKQRKDVKSDTPLGICWLREITPMRPAQSEEDFRTRIGRRIKAAIAALLLCIPTVALGDEPDARDSIRYVAEFARSKPFTLASLFIPNWEVALKINGSEFRLDIGAGEDLKDLCIIEETVPTTGRFIAEDLMCDGTLDELKVVQLGKSVPRSLNITANQQSRFEADAAFLARSIAVLSLASPAGAEIESFEFPDPFSIATRPDKDLAAVLTADIPLLKKQGTVEEGKYHFFWVEIDEGYRFQRIASTKEKNGRPLSCLDMIITPELNALGYHRIQFEAPNCQLDGAGFYRVTLNNKFEPFELSVDERANWINGFSRVLHYWNVRENSR</sequence>
<organism evidence="1 2">
    <name type="scientific">Roseovarius nanhaiticus</name>
    <dbReference type="NCBI Taxonomy" id="573024"/>
    <lineage>
        <taxon>Bacteria</taxon>
        <taxon>Pseudomonadati</taxon>
        <taxon>Pseudomonadota</taxon>
        <taxon>Alphaproteobacteria</taxon>
        <taxon>Rhodobacterales</taxon>
        <taxon>Roseobacteraceae</taxon>
        <taxon>Roseovarius</taxon>
    </lineage>
</organism>
<dbReference type="AlphaFoldDB" id="A0A1N7G3Q0"/>
<name>A0A1N7G3Q0_9RHOB</name>
<proteinExistence type="predicted"/>
<dbReference type="EMBL" id="FTNV01000001">
    <property type="protein sequence ID" value="SIS07250.1"/>
    <property type="molecule type" value="Genomic_DNA"/>
</dbReference>
<dbReference type="Proteomes" id="UP000186019">
    <property type="component" value="Unassembled WGS sequence"/>
</dbReference>
<gene>
    <name evidence="1" type="ORF">SAMN05421666_1646</name>
</gene>
<evidence type="ECO:0000313" key="1">
    <source>
        <dbReference type="EMBL" id="SIS07250.1"/>
    </source>
</evidence>
<accession>A0A1N7G3Q0</accession>
<protein>
    <submittedName>
        <fullName evidence="1">Uncharacterized protein</fullName>
    </submittedName>
</protein>